<dbReference type="GO" id="GO:0016020">
    <property type="term" value="C:membrane"/>
    <property type="evidence" value="ECO:0007669"/>
    <property type="project" value="InterPro"/>
</dbReference>
<reference evidence="2" key="1">
    <citation type="journal article" date="2020" name="mSystems">
        <title>Genome- and Community-Level Interaction Insights into Carbon Utilization and Element Cycling Functions of Hydrothermarchaeota in Hydrothermal Sediment.</title>
        <authorList>
            <person name="Zhou Z."/>
            <person name="Liu Y."/>
            <person name="Xu W."/>
            <person name="Pan J."/>
            <person name="Luo Z.H."/>
            <person name="Li M."/>
        </authorList>
    </citation>
    <scope>NUCLEOTIDE SEQUENCE [LARGE SCALE GENOMIC DNA]</scope>
    <source>
        <strain evidence="2">SpSt-1109</strain>
    </source>
</reference>
<accession>A0A7J3YU76</accession>
<name>A0A7J3YU76_9CREN</name>
<dbReference type="InterPro" id="IPR002825">
    <property type="entry name" value="Pept_S49_ser-pept_pro"/>
</dbReference>
<evidence type="ECO:0000256" key="1">
    <source>
        <dbReference type="SAM" id="MobiDB-lite"/>
    </source>
</evidence>
<gene>
    <name evidence="2" type="ORF">ENM70_01320</name>
</gene>
<dbReference type="PANTHER" id="PTHR35984:SF1">
    <property type="entry name" value="PERIPLASMIC SERINE PROTEASE"/>
    <property type="match status" value="1"/>
</dbReference>
<dbReference type="InterPro" id="IPR029045">
    <property type="entry name" value="ClpP/crotonase-like_dom_sf"/>
</dbReference>
<dbReference type="Gene3D" id="3.90.226.10">
    <property type="entry name" value="2-enoyl-CoA Hydratase, Chain A, domain 1"/>
    <property type="match status" value="1"/>
</dbReference>
<dbReference type="SUPFAM" id="SSF52096">
    <property type="entry name" value="ClpP/crotonase"/>
    <property type="match status" value="1"/>
</dbReference>
<feature type="region of interest" description="Disordered" evidence="1">
    <location>
        <begin position="1"/>
        <end position="23"/>
    </location>
</feature>
<evidence type="ECO:0008006" key="3">
    <source>
        <dbReference type="Google" id="ProtNLM"/>
    </source>
</evidence>
<dbReference type="Pfam" id="PF01972">
    <property type="entry name" value="SDH_protease"/>
    <property type="match status" value="1"/>
</dbReference>
<protein>
    <recommendedName>
        <fullName evidence="3">Serine protease</fullName>
    </recommendedName>
</protein>
<comment type="caution">
    <text evidence="2">The sequence shown here is derived from an EMBL/GenBank/DDBJ whole genome shotgun (WGS) entry which is preliminary data.</text>
</comment>
<dbReference type="EMBL" id="DRYU01000031">
    <property type="protein sequence ID" value="HHP92256.1"/>
    <property type="molecule type" value="Genomic_DNA"/>
</dbReference>
<dbReference type="PANTHER" id="PTHR35984">
    <property type="entry name" value="PERIPLASMIC SERINE PROTEASE"/>
    <property type="match status" value="1"/>
</dbReference>
<proteinExistence type="predicted"/>
<organism evidence="2">
    <name type="scientific">Ignisphaera aggregans</name>
    <dbReference type="NCBI Taxonomy" id="334771"/>
    <lineage>
        <taxon>Archaea</taxon>
        <taxon>Thermoproteota</taxon>
        <taxon>Thermoprotei</taxon>
        <taxon>Desulfurococcales</taxon>
        <taxon>Desulfurococcaceae</taxon>
        <taxon>Ignisphaera</taxon>
    </lineage>
</organism>
<dbReference type="AlphaFoldDB" id="A0A7J3YU76"/>
<evidence type="ECO:0000313" key="2">
    <source>
        <dbReference type="EMBL" id="HHP92256.1"/>
    </source>
</evidence>
<sequence length="325" mass="36169">MKKLRNGGRHMDSEPKAEIRGRTARPMGLEELLNNIDQAADKAEKVLECQIIILAFHELTGIERDVVDDLESHMRKRGLQEGRDVCVVLHTVGGDADAAYHVGIRLQSLVGGRKLIMVVPRLSKSAGTLLACAGDKIYATPITELGPVDPQVFIPSTGRYVSARTIRDSLKQVIETIMETETSSQQVIQAVFSSMPIAGMGHFESLLSHVKSLLEEILSERMMRNRSEKEISKITEKLTKGYSYHGKVIHVGEASAIGLSIEVLKDEKLNAVYDLYGKLKELFVAVSRLIEPLLYKTQIQPPPLLHEIPHGLIYLPSLEYFESAY</sequence>
<feature type="compositionally biased region" description="Basic and acidic residues" evidence="1">
    <location>
        <begin position="9"/>
        <end position="21"/>
    </location>
</feature>